<evidence type="ECO:0000313" key="2">
    <source>
        <dbReference type="Proteomes" id="UP000245263"/>
    </source>
</evidence>
<dbReference type="RefSeq" id="WP_135354880.1">
    <property type="nucleotide sequence ID" value="NZ_AP025028.1"/>
</dbReference>
<evidence type="ECO:0000313" key="1">
    <source>
        <dbReference type="EMBL" id="BDA79695.1"/>
    </source>
</evidence>
<organism evidence="1 2">
    <name type="scientific">Leptospira kobayashii</name>
    <dbReference type="NCBI Taxonomy" id="1917830"/>
    <lineage>
        <taxon>Bacteria</taxon>
        <taxon>Pseudomonadati</taxon>
        <taxon>Spirochaetota</taxon>
        <taxon>Spirochaetia</taxon>
        <taxon>Leptospirales</taxon>
        <taxon>Leptospiraceae</taxon>
        <taxon>Leptospira</taxon>
    </lineage>
</organism>
<dbReference type="EMBL" id="AP025028">
    <property type="protein sequence ID" value="BDA79695.1"/>
    <property type="molecule type" value="Genomic_DNA"/>
</dbReference>
<keyword evidence="2" id="KW-1185">Reference proteome</keyword>
<accession>A0ABN6KLI0</accession>
<protein>
    <recommendedName>
        <fullName evidence="3">Lipoprotein</fullName>
    </recommendedName>
</protein>
<name>A0ABN6KLI0_9LEPT</name>
<evidence type="ECO:0008006" key="3">
    <source>
        <dbReference type="Google" id="ProtNLM"/>
    </source>
</evidence>
<dbReference type="Gene3D" id="3.40.390.10">
    <property type="entry name" value="Collagenase (Catalytic Domain)"/>
    <property type="match status" value="1"/>
</dbReference>
<proteinExistence type="predicted"/>
<reference evidence="1 2" key="1">
    <citation type="submission" date="2021-08" db="EMBL/GenBank/DDBJ databases">
        <title>Complete genome sequence of Leptospira kobayashii strain E30.</title>
        <authorList>
            <person name="Nakao R."/>
            <person name="Nakamura S."/>
            <person name="Masuzawa T."/>
            <person name="Koizumi N."/>
        </authorList>
    </citation>
    <scope>NUCLEOTIDE SEQUENCE [LARGE SCALE GENOMIC DNA]</scope>
    <source>
        <strain evidence="1 2">E30</strain>
    </source>
</reference>
<dbReference type="InterPro" id="IPR024079">
    <property type="entry name" value="MetalloPept_cat_dom_sf"/>
</dbReference>
<dbReference type="Proteomes" id="UP000245263">
    <property type="component" value="Chromosome 1"/>
</dbReference>
<gene>
    <name evidence="1" type="ORF">LPTSP3_g26250</name>
</gene>
<sequence length="342" mass="39314">MKNIFKSILIGICLTGFQCKPHPPHFDLNPYADWSLNDPGLQRSSLSFPLAPTWDARVRTLDKVHTQTLVSLNKIDGYEEIPEKSDKEELFAAKLALIHKSLPEKVSVLMDRYLYGIYFVKNLGTTGVTGIIRYNKEPIGGIVFLDTDFLNRTANDWATFKEKSVFTEPEGKQIRVILEKEENNTDVAALEFILLHEFGHILATVESHAPDYSETKRDYRNLPFFKGIWIGESVSEFDEDDFTERKKIKFYGKEKINLIPEGLNLYKKLHDLPFVTLYAATNADDSYAEAFVSYVHMVLQGRPYEVQLTEPNAKSIIFRNGILRDEGEQSRKFFDKILNTKE</sequence>